<evidence type="ECO:0008006" key="6">
    <source>
        <dbReference type="Google" id="ProtNLM"/>
    </source>
</evidence>
<dbReference type="RefSeq" id="XP_033460656.1">
    <property type="nucleotide sequence ID" value="XM_033607583.1"/>
</dbReference>
<organism evidence="5">
    <name type="scientific">Dissoconium aciculare CBS 342.82</name>
    <dbReference type="NCBI Taxonomy" id="1314786"/>
    <lineage>
        <taxon>Eukaryota</taxon>
        <taxon>Fungi</taxon>
        <taxon>Dikarya</taxon>
        <taxon>Ascomycota</taxon>
        <taxon>Pezizomycotina</taxon>
        <taxon>Dothideomycetes</taxon>
        <taxon>Dothideomycetidae</taxon>
        <taxon>Mycosphaerellales</taxon>
        <taxon>Dissoconiaceae</taxon>
        <taxon>Dissoconium</taxon>
    </lineage>
</organism>
<name>A0A6J3M6I2_9PEZI</name>
<dbReference type="Proteomes" id="UP000504637">
    <property type="component" value="Unplaced"/>
</dbReference>
<dbReference type="GO" id="GO:0005085">
    <property type="term" value="F:guanyl-nucleotide exchange factor activity"/>
    <property type="evidence" value="ECO:0007669"/>
    <property type="project" value="UniProtKB-KW"/>
</dbReference>
<dbReference type="GeneID" id="54365382"/>
<dbReference type="GO" id="GO:0007186">
    <property type="term" value="P:G protein-coupled receptor signaling pathway"/>
    <property type="evidence" value="ECO:0007669"/>
    <property type="project" value="TreeGrafter"/>
</dbReference>
<dbReference type="PANTHER" id="PTHR12425:SF5">
    <property type="entry name" value="SYNEMBRYN"/>
    <property type="match status" value="1"/>
</dbReference>
<evidence type="ECO:0000256" key="3">
    <source>
        <dbReference type="ARBA" id="ARBA00023186"/>
    </source>
</evidence>
<protein>
    <recommendedName>
        <fullName evidence="6">Guanine nucleotide exchange factor</fullName>
    </recommendedName>
</protein>
<reference evidence="5" key="1">
    <citation type="submission" date="2020-01" db="EMBL/GenBank/DDBJ databases">
        <authorList>
            <consortium name="DOE Joint Genome Institute"/>
            <person name="Haridas S."/>
            <person name="Albert R."/>
            <person name="Binder M."/>
            <person name="Bloem J."/>
            <person name="Labutti K."/>
            <person name="Salamov A."/>
            <person name="Andreopoulos B."/>
            <person name="Baker S.E."/>
            <person name="Barry K."/>
            <person name="Bills G."/>
            <person name="Bluhm B.H."/>
            <person name="Cannon C."/>
            <person name="Castanera R."/>
            <person name="Culley D.E."/>
            <person name="Daum C."/>
            <person name="Ezra D."/>
            <person name="Gonzalez J.B."/>
            <person name="Henrissat B."/>
            <person name="Kuo A."/>
            <person name="Liang C."/>
            <person name="Lipzen A."/>
            <person name="Lutzoni F."/>
            <person name="Magnuson J."/>
            <person name="Mondo S."/>
            <person name="Nolan M."/>
            <person name="Ohm R."/>
            <person name="Pangilinan J."/>
            <person name="Park H.-J."/>
            <person name="Ramirez L."/>
            <person name="Alfaro M."/>
            <person name="Sun H."/>
            <person name="Tritt A."/>
            <person name="Yoshinaga Y."/>
            <person name="Zwiers L.-H."/>
            <person name="Turgeon B.G."/>
            <person name="Goodwin S.B."/>
            <person name="Spatafora J.W."/>
            <person name="Crous P.W."/>
            <person name="Grigoriev I.V."/>
        </authorList>
    </citation>
    <scope>NUCLEOTIDE SEQUENCE</scope>
    <source>
        <strain evidence="5">CBS 342.82</strain>
    </source>
</reference>
<keyword evidence="2" id="KW-0344">Guanine-nucleotide releasing factor</keyword>
<evidence type="ECO:0000313" key="4">
    <source>
        <dbReference type="Proteomes" id="UP000504637"/>
    </source>
</evidence>
<dbReference type="InterPro" id="IPR019318">
    <property type="entry name" value="Gua_nucleotide_exch_fac_Ric8"/>
</dbReference>
<comment type="similarity">
    <text evidence="1">Belongs to the synembryn family.</text>
</comment>
<accession>A0A6J3M6I2</accession>
<dbReference type="GO" id="GO:0001965">
    <property type="term" value="F:G-protein alpha-subunit binding"/>
    <property type="evidence" value="ECO:0007669"/>
    <property type="project" value="TreeGrafter"/>
</dbReference>
<reference evidence="5" key="3">
    <citation type="submission" date="2025-08" db="UniProtKB">
        <authorList>
            <consortium name="RefSeq"/>
        </authorList>
    </citation>
    <scope>IDENTIFICATION</scope>
    <source>
        <strain evidence="5">CBS 342.82</strain>
    </source>
</reference>
<dbReference type="OrthoDB" id="5585685at2759"/>
<gene>
    <name evidence="5" type="ORF">K489DRAFT_409439</name>
</gene>
<dbReference type="PANTHER" id="PTHR12425">
    <property type="entry name" value="SYNEMBRYN"/>
    <property type="match status" value="1"/>
</dbReference>
<dbReference type="Pfam" id="PF10165">
    <property type="entry name" value="Ric8"/>
    <property type="match status" value="1"/>
</dbReference>
<reference evidence="5" key="2">
    <citation type="submission" date="2020-04" db="EMBL/GenBank/DDBJ databases">
        <authorList>
            <consortium name="NCBI Genome Project"/>
        </authorList>
    </citation>
    <scope>NUCLEOTIDE SEQUENCE</scope>
    <source>
        <strain evidence="5">CBS 342.82</strain>
    </source>
</reference>
<evidence type="ECO:0000256" key="2">
    <source>
        <dbReference type="ARBA" id="ARBA00022658"/>
    </source>
</evidence>
<evidence type="ECO:0000313" key="5">
    <source>
        <dbReference type="RefSeq" id="XP_033460656.1"/>
    </source>
</evidence>
<dbReference type="GO" id="GO:0005737">
    <property type="term" value="C:cytoplasm"/>
    <property type="evidence" value="ECO:0007669"/>
    <property type="project" value="TreeGrafter"/>
</dbReference>
<dbReference type="AlphaFoldDB" id="A0A6J3M6I2"/>
<evidence type="ECO:0000256" key="1">
    <source>
        <dbReference type="ARBA" id="ARBA00009049"/>
    </source>
</evidence>
<keyword evidence="3" id="KW-0143">Chaperone</keyword>
<keyword evidence="4" id="KW-1185">Reference proteome</keyword>
<sequence>MSALQIQAGPQGLNGAGAIEIESLLRDLMKSIDSKHLSIDQQTTALERIKILGRDISQAGPIFTRLGISTLAHYGLDSKEVVSSREALRCLANALLLNESSRQTFIDMDYAGKAAERLKADNHDDEFLISRILFLLTYNTNLDFGKMIDKHGLDSSVNRNIAHHARSYQTTARKHGASSPIQDMAMHETLKLLFNVTYHHPGLAVAFAPSFNHLVHILINYEIRDPPLQPPVTLLINALLNLELKADPVTSNNKASEETRGGISLHRKLIDRLIIILDRAVRSQTEKELDQAAAPLCTLLRQLYALDQPDVQTKMKTLLLPADSEREVPLGQADSLPSRLLRMSTSSDLPMLRDNISSLLFELSDKDASKFVENIGYGYASGYLMNHRIPIPAGPIPAARASDTAQFPVDKAFNPVTGQHLSAEDQTAAQALEMTEEEKEREAERLFVLFERLKATGVINVTNPVEHAISEGRFEEVD</sequence>
<proteinExistence type="inferred from homology"/>